<dbReference type="InterPro" id="IPR002933">
    <property type="entry name" value="Peptidase_M20"/>
</dbReference>
<dbReference type="PANTHER" id="PTHR11014:SF122">
    <property type="entry name" value="AMIDOHYDROLASE AMHX"/>
    <property type="match status" value="1"/>
</dbReference>
<sequence length="76" mass="8171">MIGEIGEGAPVVAVRADIDALWQEVDGEFQANHSCGHDAHMTMALGTFMALKEKKNARTARSVSSFSLPRKEAAGR</sequence>
<dbReference type="AlphaFoldDB" id="A0A5S9M4T8"/>
<dbReference type="EMBL" id="AP021906">
    <property type="protein sequence ID" value="BBP86919.1"/>
    <property type="molecule type" value="Genomic_DNA"/>
</dbReference>
<name>A0A5S9M4T8_BACIA</name>
<dbReference type="InterPro" id="IPR017439">
    <property type="entry name" value="Amidohydrolase"/>
</dbReference>
<accession>A0A5S9M4T8</accession>
<dbReference type="GO" id="GO:0016787">
    <property type="term" value="F:hydrolase activity"/>
    <property type="evidence" value="ECO:0007669"/>
    <property type="project" value="InterPro"/>
</dbReference>
<reference evidence="1 2" key="1">
    <citation type="submission" date="2019-12" db="EMBL/GenBank/DDBJ databases">
        <title>Full genome sequence of a Bacillus safensis strain isolated from commercially available natto in Indonesia.</title>
        <authorList>
            <person name="Yoshida M."/>
            <person name="Uomi M."/>
            <person name="Waturangi D."/>
            <person name="Ekaputri J.J."/>
            <person name="Setiamarga D.H.E."/>
        </authorList>
    </citation>
    <scope>NUCLEOTIDE SEQUENCE [LARGE SCALE GENOMIC DNA]</scope>
    <source>
        <strain evidence="1 2">IDN1</strain>
    </source>
</reference>
<evidence type="ECO:0008006" key="3">
    <source>
        <dbReference type="Google" id="ProtNLM"/>
    </source>
</evidence>
<evidence type="ECO:0000313" key="2">
    <source>
        <dbReference type="Proteomes" id="UP000464658"/>
    </source>
</evidence>
<gene>
    <name evidence="1" type="ORF">BsIDN1_05370</name>
</gene>
<dbReference type="Pfam" id="PF01546">
    <property type="entry name" value="Peptidase_M20"/>
    <property type="match status" value="1"/>
</dbReference>
<dbReference type="Proteomes" id="UP000464658">
    <property type="component" value="Chromosome"/>
</dbReference>
<dbReference type="PANTHER" id="PTHR11014">
    <property type="entry name" value="PEPTIDASE M20 FAMILY MEMBER"/>
    <property type="match status" value="1"/>
</dbReference>
<evidence type="ECO:0000313" key="1">
    <source>
        <dbReference type="EMBL" id="BBP86919.1"/>
    </source>
</evidence>
<proteinExistence type="predicted"/>
<dbReference type="Gene3D" id="3.40.630.10">
    <property type="entry name" value="Zn peptidases"/>
    <property type="match status" value="1"/>
</dbReference>
<protein>
    <recommendedName>
        <fullName evidence="3">Peptidase M20 dimerisation domain-containing protein</fullName>
    </recommendedName>
</protein>
<organism evidence="1 2">
    <name type="scientific">Bacillus safensis</name>
    <dbReference type="NCBI Taxonomy" id="561879"/>
    <lineage>
        <taxon>Bacteria</taxon>
        <taxon>Bacillati</taxon>
        <taxon>Bacillota</taxon>
        <taxon>Bacilli</taxon>
        <taxon>Bacillales</taxon>
        <taxon>Bacillaceae</taxon>
        <taxon>Bacillus</taxon>
    </lineage>
</organism>
<dbReference type="SUPFAM" id="SSF53187">
    <property type="entry name" value="Zn-dependent exopeptidases"/>
    <property type="match status" value="1"/>
</dbReference>